<protein>
    <submittedName>
        <fullName evidence="2">Uncharacterized protein</fullName>
    </submittedName>
</protein>
<keyword evidence="1" id="KW-0472">Membrane</keyword>
<gene>
    <name evidence="2" type="ORF">B296_00018456</name>
</gene>
<evidence type="ECO:0000256" key="1">
    <source>
        <dbReference type="SAM" id="Phobius"/>
    </source>
</evidence>
<comment type="caution">
    <text evidence="2">The sequence shown here is derived from an EMBL/GenBank/DDBJ whole genome shotgun (WGS) entry which is preliminary data.</text>
</comment>
<keyword evidence="1" id="KW-0812">Transmembrane</keyword>
<sequence>TCGTLTGGPRTLIPALDSVHRRVRMRKLNSHGFCTGFPSKLLSAVGRGSESSGEYSLRFRRLLHLFCSIAVYASHDSKQNGRSVSLVAVVDLLICIRLVLSCIPAVLLGLILGGISSDVCR</sequence>
<organism evidence="2 3">
    <name type="scientific">Ensete ventricosum</name>
    <name type="common">Abyssinian banana</name>
    <name type="synonym">Musa ensete</name>
    <dbReference type="NCBI Taxonomy" id="4639"/>
    <lineage>
        <taxon>Eukaryota</taxon>
        <taxon>Viridiplantae</taxon>
        <taxon>Streptophyta</taxon>
        <taxon>Embryophyta</taxon>
        <taxon>Tracheophyta</taxon>
        <taxon>Spermatophyta</taxon>
        <taxon>Magnoliopsida</taxon>
        <taxon>Liliopsida</taxon>
        <taxon>Zingiberales</taxon>
        <taxon>Musaceae</taxon>
        <taxon>Ensete</taxon>
    </lineage>
</organism>
<accession>A0A426ZHS1</accession>
<dbReference type="EMBL" id="AMZH03006563">
    <property type="protein sequence ID" value="RRT63529.1"/>
    <property type="molecule type" value="Genomic_DNA"/>
</dbReference>
<proteinExistence type="predicted"/>
<feature type="transmembrane region" description="Helical" evidence="1">
    <location>
        <begin position="86"/>
        <end position="115"/>
    </location>
</feature>
<evidence type="ECO:0000313" key="3">
    <source>
        <dbReference type="Proteomes" id="UP000287651"/>
    </source>
</evidence>
<dbReference type="AlphaFoldDB" id="A0A426ZHS1"/>
<dbReference type="Proteomes" id="UP000287651">
    <property type="component" value="Unassembled WGS sequence"/>
</dbReference>
<reference evidence="2 3" key="1">
    <citation type="journal article" date="2014" name="Agronomy (Basel)">
        <title>A Draft Genome Sequence for Ensete ventricosum, the Drought-Tolerant Tree Against Hunger.</title>
        <authorList>
            <person name="Harrison J."/>
            <person name="Moore K.A."/>
            <person name="Paszkiewicz K."/>
            <person name="Jones T."/>
            <person name="Grant M."/>
            <person name="Ambacheew D."/>
            <person name="Muzemil S."/>
            <person name="Studholme D.J."/>
        </authorList>
    </citation>
    <scope>NUCLEOTIDE SEQUENCE [LARGE SCALE GENOMIC DNA]</scope>
</reference>
<evidence type="ECO:0000313" key="2">
    <source>
        <dbReference type="EMBL" id="RRT63529.1"/>
    </source>
</evidence>
<name>A0A426ZHS1_ENSVE</name>
<keyword evidence="1" id="KW-1133">Transmembrane helix</keyword>
<feature type="non-terminal residue" evidence="2">
    <location>
        <position position="1"/>
    </location>
</feature>